<keyword evidence="2" id="KW-1185">Reference proteome</keyword>
<organism evidence="1 2">
    <name type="scientific">Mucor circinelloides f. circinelloides (strain 1006PhL)</name>
    <name type="common">Mucormycosis agent</name>
    <name type="synonym">Calyptromyces circinelloides</name>
    <dbReference type="NCBI Taxonomy" id="1220926"/>
    <lineage>
        <taxon>Eukaryota</taxon>
        <taxon>Fungi</taxon>
        <taxon>Fungi incertae sedis</taxon>
        <taxon>Mucoromycota</taxon>
        <taxon>Mucoromycotina</taxon>
        <taxon>Mucoromycetes</taxon>
        <taxon>Mucorales</taxon>
        <taxon>Mucorineae</taxon>
        <taxon>Mucoraceae</taxon>
        <taxon>Mucor</taxon>
    </lineage>
</organism>
<dbReference type="VEuPathDB" id="FungiDB:HMPREF1544_03599"/>
<evidence type="ECO:0000313" key="2">
    <source>
        <dbReference type="Proteomes" id="UP000014254"/>
    </source>
</evidence>
<dbReference type="EMBL" id="KE123933">
    <property type="protein sequence ID" value="EPB89516.1"/>
    <property type="molecule type" value="Genomic_DNA"/>
</dbReference>
<sequence>MSELDTHSPVLDIAQGGFRPQRSPLDQALCLHDLMHDFAYDTVDCGAICSALAGLSLSRAVLGLLINLFDDVPVVCSDCQSQFYCFLSC</sequence>
<name>S2JGU4_MUCC1</name>
<accession>S2JGU4</accession>
<reference evidence="2" key="1">
    <citation type="submission" date="2013-05" db="EMBL/GenBank/DDBJ databases">
        <title>The Genome sequence of Mucor circinelloides f. circinelloides 1006PhL.</title>
        <authorList>
            <consortium name="The Broad Institute Genomics Platform"/>
            <person name="Cuomo C."/>
            <person name="Earl A."/>
            <person name="Findley K."/>
            <person name="Lee S.C."/>
            <person name="Walker B."/>
            <person name="Young S."/>
            <person name="Zeng Q."/>
            <person name="Gargeya S."/>
            <person name="Fitzgerald M."/>
            <person name="Haas B."/>
            <person name="Abouelleil A."/>
            <person name="Allen A.W."/>
            <person name="Alvarado L."/>
            <person name="Arachchi H.M."/>
            <person name="Berlin A.M."/>
            <person name="Chapman S.B."/>
            <person name="Gainer-Dewar J."/>
            <person name="Goldberg J."/>
            <person name="Griggs A."/>
            <person name="Gujja S."/>
            <person name="Hansen M."/>
            <person name="Howarth C."/>
            <person name="Imamovic A."/>
            <person name="Ireland A."/>
            <person name="Larimer J."/>
            <person name="McCowan C."/>
            <person name="Murphy C."/>
            <person name="Pearson M."/>
            <person name="Poon T.W."/>
            <person name="Priest M."/>
            <person name="Roberts A."/>
            <person name="Saif S."/>
            <person name="Shea T."/>
            <person name="Sisk P."/>
            <person name="Sykes S."/>
            <person name="Wortman J."/>
            <person name="Nusbaum C."/>
            <person name="Birren B."/>
        </authorList>
    </citation>
    <scope>NUCLEOTIDE SEQUENCE [LARGE SCALE GENOMIC DNA]</scope>
    <source>
        <strain evidence="2">1006PhL</strain>
    </source>
</reference>
<dbReference type="AlphaFoldDB" id="S2JGU4"/>
<protein>
    <submittedName>
        <fullName evidence="1">Uncharacterized protein</fullName>
    </submittedName>
</protein>
<proteinExistence type="predicted"/>
<dbReference type="InParanoid" id="S2JGU4"/>
<dbReference type="STRING" id="1220926.S2JGU4"/>
<evidence type="ECO:0000313" key="1">
    <source>
        <dbReference type="EMBL" id="EPB89516.1"/>
    </source>
</evidence>
<dbReference type="Proteomes" id="UP000014254">
    <property type="component" value="Unassembled WGS sequence"/>
</dbReference>
<dbReference type="OrthoDB" id="417908at2759"/>
<gene>
    <name evidence="1" type="ORF">HMPREF1544_03599</name>
</gene>